<organism>
    <name type="scientific">Serpula lacrymans var. lacrymans (strain S7.9)</name>
    <name type="common">Dry rot fungus</name>
    <dbReference type="NCBI Taxonomy" id="578457"/>
    <lineage>
        <taxon>Eukaryota</taxon>
        <taxon>Fungi</taxon>
        <taxon>Dikarya</taxon>
        <taxon>Basidiomycota</taxon>
        <taxon>Agaricomycotina</taxon>
        <taxon>Agaricomycetes</taxon>
        <taxon>Agaricomycetidae</taxon>
        <taxon>Boletales</taxon>
        <taxon>Coniophorineae</taxon>
        <taxon>Serpulaceae</taxon>
        <taxon>Serpula</taxon>
    </lineage>
</organism>
<dbReference type="Proteomes" id="UP000008064">
    <property type="component" value="Unassembled WGS sequence"/>
</dbReference>
<dbReference type="GeneID" id="18812310"/>
<accession>F8PED2</accession>
<proteinExistence type="predicted"/>
<gene>
    <name evidence="1" type="ORF">SERLADRAFT_404269</name>
</gene>
<dbReference type="AlphaFoldDB" id="F8PED2"/>
<reference evidence="1" key="1">
    <citation type="submission" date="2011-04" db="EMBL/GenBank/DDBJ databases">
        <title>Evolution of plant cell wall degrading machinery underlies the functional diversity of forest fungi.</title>
        <authorList>
            <consortium name="US DOE Joint Genome Institute (JGI-PGF)"/>
            <person name="Eastwood D.C."/>
            <person name="Floudas D."/>
            <person name="Binder M."/>
            <person name="Majcherczyk A."/>
            <person name="Schneider P."/>
            <person name="Aerts A."/>
            <person name="Asiegbu F.O."/>
            <person name="Baker S.E."/>
            <person name="Barry K."/>
            <person name="Bendiksby M."/>
            <person name="Blumentritt M."/>
            <person name="Coutinho P.M."/>
            <person name="Cullen D."/>
            <person name="Cullen D."/>
            <person name="Gathman A."/>
            <person name="Goodell B."/>
            <person name="Henrissat B."/>
            <person name="Ihrmark K."/>
            <person name="Kauserud H."/>
            <person name="Kohler A."/>
            <person name="LaButti K."/>
            <person name="Lapidus A."/>
            <person name="Lavin J.L."/>
            <person name="Lee Y.-H."/>
            <person name="Lindquist E."/>
            <person name="Lilly W."/>
            <person name="Lucas S."/>
            <person name="Morin E."/>
            <person name="Murat C."/>
            <person name="Oguiza J.A."/>
            <person name="Park J."/>
            <person name="Pisabarro A.G."/>
            <person name="Riley R."/>
            <person name="Rosling A."/>
            <person name="Salamov A."/>
            <person name="Schmidt O."/>
            <person name="Schmutz J."/>
            <person name="Skrede I."/>
            <person name="Stenlid J."/>
            <person name="Wiebenga A."/>
            <person name="Xie X."/>
            <person name="Kues U."/>
            <person name="Hibbett D.S."/>
            <person name="Hoffmeister D."/>
            <person name="Hogberg N."/>
            <person name="Martin F."/>
            <person name="Grigoriev I.V."/>
            <person name="Watkinson S.C."/>
        </authorList>
    </citation>
    <scope>NUCLEOTIDE SEQUENCE</scope>
    <source>
        <strain evidence="1">S7.9</strain>
    </source>
</reference>
<dbReference type="KEGG" id="sla:SERLADRAFT_404269"/>
<sequence length="61" mass="6741">MLLDQNLRVEHGKDVGWASMMKAKVTAYTFDINTGPAFGLEGEDTPTATQAPKENQIIEIF</sequence>
<dbReference type="RefSeq" id="XP_007324799.1">
    <property type="nucleotide sequence ID" value="XM_007324737.1"/>
</dbReference>
<dbReference type="HOGENOM" id="CLU_2929180_0_0_1"/>
<name>F8PED2_SERL9</name>
<feature type="non-terminal residue" evidence="1">
    <location>
        <position position="61"/>
    </location>
</feature>
<dbReference type="EMBL" id="GL945448">
    <property type="protein sequence ID" value="EGO18519.1"/>
    <property type="molecule type" value="Genomic_DNA"/>
</dbReference>
<evidence type="ECO:0000313" key="1">
    <source>
        <dbReference type="EMBL" id="EGO18519.1"/>
    </source>
</evidence>
<protein>
    <submittedName>
        <fullName evidence="1">Uncharacterized protein</fullName>
    </submittedName>
</protein>